<comment type="caution">
    <text evidence="2">The sequence shown here is derived from an EMBL/GenBank/DDBJ whole genome shotgun (WGS) entry which is preliminary data.</text>
</comment>
<evidence type="ECO:0000313" key="2">
    <source>
        <dbReference type="EMBL" id="MUZ75083.1"/>
    </source>
</evidence>
<evidence type="ECO:0000313" key="3">
    <source>
        <dbReference type="Proteomes" id="UP000477951"/>
    </source>
</evidence>
<feature type="compositionally biased region" description="Polar residues" evidence="1">
    <location>
        <begin position="15"/>
        <end position="25"/>
    </location>
</feature>
<evidence type="ECO:0000256" key="1">
    <source>
        <dbReference type="SAM" id="MobiDB-lite"/>
    </source>
</evidence>
<dbReference type="RefSeq" id="WP_156615890.1">
    <property type="nucleotide sequence ID" value="NZ_WPHR01000023.1"/>
</dbReference>
<protein>
    <submittedName>
        <fullName evidence="2">Uncharacterized protein</fullName>
    </submittedName>
</protein>
<feature type="region of interest" description="Disordered" evidence="1">
    <location>
        <begin position="1"/>
        <end position="25"/>
    </location>
</feature>
<sequence length="58" mass="6642">MIDAAHNDARHKKISSQQQNTVQKTPGNVAGRFIYIMLFPCRVHDSGRSIGRQRHRIV</sequence>
<accession>A0A6L6VGY5</accession>
<dbReference type="Proteomes" id="UP000477951">
    <property type="component" value="Unassembled WGS sequence"/>
</dbReference>
<reference evidence="2 3" key="1">
    <citation type="submission" date="2019-12" db="EMBL/GenBank/DDBJ databases">
        <title>Whole-genome sequencing of Allorhizobium vitis.</title>
        <authorList>
            <person name="Gan H.M."/>
            <person name="Szegedi E."/>
            <person name="Burr T."/>
            <person name="Savka M.A."/>
        </authorList>
    </citation>
    <scope>NUCLEOTIDE SEQUENCE [LARGE SCALE GENOMIC DNA]</scope>
    <source>
        <strain evidence="2 3">CG516</strain>
    </source>
</reference>
<name>A0A6L6VGY5_AGRVI</name>
<dbReference type="AlphaFoldDB" id="A0A6L6VGY5"/>
<organism evidence="2 3">
    <name type="scientific">Agrobacterium vitis</name>
    <name type="common">Rhizobium vitis</name>
    <dbReference type="NCBI Taxonomy" id="373"/>
    <lineage>
        <taxon>Bacteria</taxon>
        <taxon>Pseudomonadati</taxon>
        <taxon>Pseudomonadota</taxon>
        <taxon>Alphaproteobacteria</taxon>
        <taxon>Hyphomicrobiales</taxon>
        <taxon>Rhizobiaceae</taxon>
        <taxon>Rhizobium/Agrobacterium group</taxon>
        <taxon>Agrobacterium</taxon>
    </lineage>
</organism>
<dbReference type="EMBL" id="WPHR01000023">
    <property type="protein sequence ID" value="MUZ75083.1"/>
    <property type="molecule type" value="Genomic_DNA"/>
</dbReference>
<proteinExistence type="predicted"/>
<gene>
    <name evidence="2" type="ORF">GOZ90_20545</name>
</gene>